<keyword evidence="7" id="KW-0456">Lyase</keyword>
<evidence type="ECO:0000256" key="1">
    <source>
        <dbReference type="ARBA" id="ARBA00008136"/>
    </source>
</evidence>
<dbReference type="EMBL" id="JADWYK010000001">
    <property type="protein sequence ID" value="MBG8552206.1"/>
    <property type="molecule type" value="Genomic_DNA"/>
</dbReference>
<dbReference type="RefSeq" id="WP_196953251.1">
    <property type="nucleotide sequence ID" value="NZ_JADWYK010000001.1"/>
</dbReference>
<keyword evidence="5" id="KW-0190">Covalent protein-DNA linkage</keyword>
<dbReference type="Pfam" id="PF02586">
    <property type="entry name" value="SRAP"/>
    <property type="match status" value="1"/>
</dbReference>
<evidence type="ECO:0000256" key="3">
    <source>
        <dbReference type="ARBA" id="ARBA00022763"/>
    </source>
</evidence>
<keyword evidence="2 8" id="KW-0645">Protease</keyword>
<dbReference type="EC" id="3.4.-.-" evidence="8"/>
<proteinExistence type="inferred from homology"/>
<dbReference type="Gene3D" id="3.90.1680.10">
    <property type="entry name" value="SOS response associated peptidase-like"/>
    <property type="match status" value="1"/>
</dbReference>
<organism evidence="9 10">
    <name type="scientific">Hymenobacter guriensis</name>
    <dbReference type="NCBI Taxonomy" id="2793065"/>
    <lineage>
        <taxon>Bacteria</taxon>
        <taxon>Pseudomonadati</taxon>
        <taxon>Bacteroidota</taxon>
        <taxon>Cytophagia</taxon>
        <taxon>Cytophagales</taxon>
        <taxon>Hymenobacteraceae</taxon>
        <taxon>Hymenobacter</taxon>
    </lineage>
</organism>
<evidence type="ECO:0000256" key="4">
    <source>
        <dbReference type="ARBA" id="ARBA00022801"/>
    </source>
</evidence>
<dbReference type="InterPro" id="IPR036590">
    <property type="entry name" value="SRAP-like"/>
</dbReference>
<evidence type="ECO:0000256" key="8">
    <source>
        <dbReference type="RuleBase" id="RU364100"/>
    </source>
</evidence>
<keyword evidence="3" id="KW-0227">DNA damage</keyword>
<keyword evidence="10" id="KW-1185">Reference proteome</keyword>
<dbReference type="SUPFAM" id="SSF143081">
    <property type="entry name" value="BB1717-like"/>
    <property type="match status" value="1"/>
</dbReference>
<comment type="caution">
    <text evidence="9">The sequence shown here is derived from an EMBL/GenBank/DDBJ whole genome shotgun (WGS) entry which is preliminary data.</text>
</comment>
<dbReference type="InterPro" id="IPR003738">
    <property type="entry name" value="SRAP"/>
</dbReference>
<sequence>MCGRYTLTVPPSILEKRFEASVPPDVAPTYNAAPSQRLPIITNTEPGKVQLFQWGLLPAWVKDVKAAPKPINARAETLPEKPSFRQLLQRRRCLVLADSFYEWQRPATGSKGPKVPHRILLRTEQPFALAGLWDEWVNRETGEVEPTFTIITTEPNTLMTGIHDRMPVILPGREAELAWLDDHTGAREHLQLLRPHAAELMHEYTVGVQVNSPGNNDAACAAPFAWD</sequence>
<name>A0ABS0KWI2_9BACT</name>
<gene>
    <name evidence="9" type="ORF">I5L79_01530</name>
</gene>
<protein>
    <recommendedName>
        <fullName evidence="8">Abasic site processing protein</fullName>
        <ecNumber evidence="8">3.4.-.-</ecNumber>
    </recommendedName>
</protein>
<dbReference type="Proteomes" id="UP000601099">
    <property type="component" value="Unassembled WGS sequence"/>
</dbReference>
<evidence type="ECO:0000313" key="9">
    <source>
        <dbReference type="EMBL" id="MBG8552206.1"/>
    </source>
</evidence>
<evidence type="ECO:0000256" key="2">
    <source>
        <dbReference type="ARBA" id="ARBA00022670"/>
    </source>
</evidence>
<evidence type="ECO:0000313" key="10">
    <source>
        <dbReference type="Proteomes" id="UP000601099"/>
    </source>
</evidence>
<dbReference type="PANTHER" id="PTHR13604">
    <property type="entry name" value="DC12-RELATED"/>
    <property type="match status" value="1"/>
</dbReference>
<reference evidence="9 10" key="1">
    <citation type="submission" date="2020-11" db="EMBL/GenBank/DDBJ databases">
        <title>Hymenobacter sp.</title>
        <authorList>
            <person name="Kim M.K."/>
        </authorList>
    </citation>
    <scope>NUCLEOTIDE SEQUENCE [LARGE SCALE GENOMIC DNA]</scope>
    <source>
        <strain evidence="9 10">BT594</strain>
    </source>
</reference>
<accession>A0ABS0KWI2</accession>
<evidence type="ECO:0000256" key="6">
    <source>
        <dbReference type="ARBA" id="ARBA00023125"/>
    </source>
</evidence>
<evidence type="ECO:0000256" key="5">
    <source>
        <dbReference type="ARBA" id="ARBA00023124"/>
    </source>
</evidence>
<evidence type="ECO:0000256" key="7">
    <source>
        <dbReference type="ARBA" id="ARBA00023239"/>
    </source>
</evidence>
<keyword evidence="6" id="KW-0238">DNA-binding</keyword>
<keyword evidence="4 8" id="KW-0378">Hydrolase</keyword>
<comment type="similarity">
    <text evidence="1 8">Belongs to the SOS response-associated peptidase family.</text>
</comment>
<dbReference type="PANTHER" id="PTHR13604:SF0">
    <property type="entry name" value="ABASIC SITE PROCESSING PROTEIN HMCES"/>
    <property type="match status" value="1"/>
</dbReference>